<dbReference type="PIRSF" id="PIRSF036389">
    <property type="entry name" value="IOR_B"/>
    <property type="match status" value="1"/>
</dbReference>
<gene>
    <name evidence="2" type="ORF">SAMN05216167_107249</name>
</gene>
<keyword evidence="3" id="KW-1185">Reference proteome</keyword>
<dbReference type="PANTHER" id="PTHR47495:SF2">
    <property type="entry name" value="ALDEHYDE DEHYDROGENASE"/>
    <property type="match status" value="1"/>
</dbReference>
<dbReference type="Pfam" id="PF02738">
    <property type="entry name" value="MoCoBD_1"/>
    <property type="match status" value="1"/>
</dbReference>
<sequence>MNTEQAPSQDTFIFPAEPNPLAFITINADNTVTVVSKHLEMGQGIYTGLATLVADELDAAFDQIRVVTAPGQPTPQGPYGNALFGGIQGSGGQTGIHSSYMIYRTAGAAMRQMLLAAAAKKLGTAPADLRIKAGVIADSQSAKSLTFGDIAAEAMGETVPKEVKIKDPEEFTYIGKHFPRLDAYDKIHGKTQFVQDIKLPGMITAVIKRPTRFGSTVKSFDAAETLAFPGVRQVVECPFGVIVAGDNFWSVYEGAEKLQVEWDYSNAYDFSSDSIRASFRELLKQPGTKAIDYGDVDTALAGSAKKLTYEFEVPYSAHMPFETMNSIMQIHGDGTVEMWGPSQIFTIDGNTVAGMMGISPDKVKLNMTQCGGSFGRRSGPHALCWVENLAVIKALGTDKPVKLMYSREDDVSSPGTVLRPGFIHQIDAGLDQDGRLIAWAHRAVGQSICKGTAFESSVIHDGIDFMSVEGSVDQPYDIPSHRLDLHSPELPITVSWLRTSGTFHNGFAHESMIDECAEAAGQDPFEYRMAMMTDDKREKECLRLAAEKAEWSKPLAPGEPGTRRGRGIAVVPAHRSYAACVAEVTVFPDNDWRIDRLVCVMDCRMVINPDNVIAQMEGAALFTLGMARYSRITFSNGGVDQRFYSDVHITRMHTSPKVVECYIVPSTQGPSGSSETMGACIAPAMGNALKMATGERVTKVPMMLTGEPAEEHWDVPAILNTFEGALQTELV</sequence>
<dbReference type="Pfam" id="PF20256">
    <property type="entry name" value="MoCoBD_2"/>
    <property type="match status" value="2"/>
</dbReference>
<dbReference type="InterPro" id="IPR046867">
    <property type="entry name" value="AldOxase/xan_DH_MoCoBD2"/>
</dbReference>
<dbReference type="Proteomes" id="UP000198598">
    <property type="component" value="Unassembled WGS sequence"/>
</dbReference>
<proteinExistence type="predicted"/>
<dbReference type="Gene3D" id="3.30.365.10">
    <property type="entry name" value="Aldehyde oxidase/xanthine dehydrogenase, molybdopterin binding domain"/>
    <property type="match status" value="4"/>
</dbReference>
<dbReference type="SMART" id="SM01008">
    <property type="entry name" value="Ald_Xan_dh_C"/>
    <property type="match status" value="1"/>
</dbReference>
<dbReference type="InterPro" id="IPR012368">
    <property type="entry name" value="OxRdtase_Mopterin-bd_su_IorB"/>
</dbReference>
<feature type="domain" description="Aldehyde oxidase/xanthine dehydrogenase a/b hammerhead" evidence="1">
    <location>
        <begin position="188"/>
        <end position="266"/>
    </location>
</feature>
<accession>A0A1I1VM57</accession>
<dbReference type="RefSeq" id="WP_093829218.1">
    <property type="nucleotide sequence ID" value="NZ_FOLQ01000007.1"/>
</dbReference>
<dbReference type="InterPro" id="IPR008274">
    <property type="entry name" value="AldOxase/xan_DH_MoCoBD1"/>
</dbReference>
<dbReference type="EMBL" id="FOLQ01000007">
    <property type="protein sequence ID" value="SFD83991.1"/>
    <property type="molecule type" value="Genomic_DNA"/>
</dbReference>
<dbReference type="InterPro" id="IPR000674">
    <property type="entry name" value="Ald_Oxase/Xan_DH_a/b"/>
</dbReference>
<dbReference type="InterPro" id="IPR052516">
    <property type="entry name" value="N-heterocyclic_Hydroxylase"/>
</dbReference>
<reference evidence="2 3" key="1">
    <citation type="submission" date="2016-10" db="EMBL/GenBank/DDBJ databases">
        <authorList>
            <person name="de Groot N.N."/>
        </authorList>
    </citation>
    <scope>NUCLEOTIDE SEQUENCE [LARGE SCALE GENOMIC DNA]</scope>
    <source>
        <strain evidence="2 3">DSM 26130</strain>
    </source>
</reference>
<evidence type="ECO:0000313" key="3">
    <source>
        <dbReference type="Proteomes" id="UP000198598"/>
    </source>
</evidence>
<dbReference type="STRING" id="662367.SAMN05216167_107249"/>
<protein>
    <submittedName>
        <fullName evidence="2">Isoquinoline 1-oxidoreductase, beta subunit</fullName>
    </submittedName>
</protein>
<evidence type="ECO:0000259" key="1">
    <source>
        <dbReference type="SMART" id="SM01008"/>
    </source>
</evidence>
<organism evidence="2 3">
    <name type="scientific">Spirosoma endophyticum</name>
    <dbReference type="NCBI Taxonomy" id="662367"/>
    <lineage>
        <taxon>Bacteria</taxon>
        <taxon>Pseudomonadati</taxon>
        <taxon>Bacteroidota</taxon>
        <taxon>Cytophagia</taxon>
        <taxon>Cytophagales</taxon>
        <taxon>Cytophagaceae</taxon>
        <taxon>Spirosoma</taxon>
    </lineage>
</organism>
<dbReference type="OrthoDB" id="9767994at2"/>
<evidence type="ECO:0000313" key="2">
    <source>
        <dbReference type="EMBL" id="SFD83991.1"/>
    </source>
</evidence>
<dbReference type="InterPro" id="IPR037165">
    <property type="entry name" value="AldOxase/xan_DH_Mopterin-bd_sf"/>
</dbReference>
<dbReference type="SUPFAM" id="SSF56003">
    <property type="entry name" value="Molybdenum cofactor-binding domain"/>
    <property type="match status" value="2"/>
</dbReference>
<dbReference type="AlphaFoldDB" id="A0A1I1VM57"/>
<name>A0A1I1VM57_9BACT</name>
<dbReference type="Gene3D" id="3.90.1170.50">
    <property type="entry name" value="Aldehyde oxidase/xanthine dehydrogenase, a/b hammerhead"/>
    <property type="match status" value="1"/>
</dbReference>
<dbReference type="PANTHER" id="PTHR47495">
    <property type="entry name" value="ALDEHYDE DEHYDROGENASE"/>
    <property type="match status" value="1"/>
</dbReference>
<dbReference type="GO" id="GO:0016491">
    <property type="term" value="F:oxidoreductase activity"/>
    <property type="evidence" value="ECO:0007669"/>
    <property type="project" value="InterPro"/>
</dbReference>